<evidence type="ECO:0000256" key="1">
    <source>
        <dbReference type="ARBA" id="ARBA00023125"/>
    </source>
</evidence>
<feature type="compositionally biased region" description="Low complexity" evidence="3">
    <location>
        <begin position="222"/>
        <end position="231"/>
    </location>
</feature>
<dbReference type="InterPro" id="IPR050211">
    <property type="entry name" value="FOX_domain-containing"/>
</dbReference>
<feature type="domain" description="Fork-head" evidence="4">
    <location>
        <begin position="271"/>
        <end position="360"/>
    </location>
</feature>
<feature type="compositionally biased region" description="Basic and acidic residues" evidence="3">
    <location>
        <begin position="121"/>
        <end position="136"/>
    </location>
</feature>
<feature type="compositionally biased region" description="Polar residues" evidence="3">
    <location>
        <begin position="628"/>
        <end position="640"/>
    </location>
</feature>
<comment type="subcellular location">
    <subcellularLocation>
        <location evidence="2">Nucleus</location>
    </subcellularLocation>
</comment>
<dbReference type="AlphaFoldDB" id="A0A8K0UUZ7"/>
<dbReference type="InterPro" id="IPR036390">
    <property type="entry name" value="WH_DNA-bd_sf"/>
</dbReference>
<comment type="caution">
    <text evidence="5">The sequence shown here is derived from an EMBL/GenBank/DDBJ whole genome shotgun (WGS) entry which is preliminary data.</text>
</comment>
<dbReference type="GO" id="GO:0005634">
    <property type="term" value="C:nucleus"/>
    <property type="evidence" value="ECO:0007669"/>
    <property type="project" value="UniProtKB-SubCell"/>
</dbReference>
<dbReference type="PROSITE" id="PS50039">
    <property type="entry name" value="FORK_HEAD_3"/>
    <property type="match status" value="1"/>
</dbReference>
<name>A0A8K0UUZ7_9AGAR</name>
<gene>
    <name evidence="5" type="ORF">BXZ70DRAFT_1052099</name>
</gene>
<organism evidence="5 6">
    <name type="scientific">Cristinia sonorae</name>
    <dbReference type="NCBI Taxonomy" id="1940300"/>
    <lineage>
        <taxon>Eukaryota</taxon>
        <taxon>Fungi</taxon>
        <taxon>Dikarya</taxon>
        <taxon>Basidiomycota</taxon>
        <taxon>Agaricomycotina</taxon>
        <taxon>Agaricomycetes</taxon>
        <taxon>Agaricomycetidae</taxon>
        <taxon>Agaricales</taxon>
        <taxon>Pleurotineae</taxon>
        <taxon>Stephanosporaceae</taxon>
        <taxon>Cristinia</taxon>
    </lineage>
</organism>
<feature type="region of interest" description="Disordered" evidence="3">
    <location>
        <begin position="780"/>
        <end position="818"/>
    </location>
</feature>
<evidence type="ECO:0000256" key="3">
    <source>
        <dbReference type="SAM" id="MobiDB-lite"/>
    </source>
</evidence>
<dbReference type="Proteomes" id="UP000813824">
    <property type="component" value="Unassembled WGS sequence"/>
</dbReference>
<feature type="region of interest" description="Disordered" evidence="3">
    <location>
        <begin position="366"/>
        <end position="396"/>
    </location>
</feature>
<feature type="compositionally biased region" description="Low complexity" evidence="3">
    <location>
        <begin position="727"/>
        <end position="736"/>
    </location>
</feature>
<dbReference type="EMBL" id="JAEVFJ010000006">
    <property type="protein sequence ID" value="KAH8103979.1"/>
    <property type="molecule type" value="Genomic_DNA"/>
</dbReference>
<feature type="compositionally biased region" description="Low complexity" evidence="3">
    <location>
        <begin position="498"/>
        <end position="525"/>
    </location>
</feature>
<evidence type="ECO:0000313" key="6">
    <source>
        <dbReference type="Proteomes" id="UP000813824"/>
    </source>
</evidence>
<dbReference type="Pfam" id="PF00250">
    <property type="entry name" value="Forkhead"/>
    <property type="match status" value="1"/>
</dbReference>
<evidence type="ECO:0000313" key="5">
    <source>
        <dbReference type="EMBL" id="KAH8103979.1"/>
    </source>
</evidence>
<dbReference type="Gene3D" id="1.10.10.10">
    <property type="entry name" value="Winged helix-like DNA-binding domain superfamily/Winged helix DNA-binding domain"/>
    <property type="match status" value="1"/>
</dbReference>
<feature type="compositionally biased region" description="Low complexity" evidence="3">
    <location>
        <begin position="476"/>
        <end position="491"/>
    </location>
</feature>
<sequence length="818" mass="89955">MTDPPKLNPPSPVSILLQGLGMTRDDLMRHAVQMKNFLETENSLRAMSSQNDAVVPQEPKTRPGGRSRTTSISNRPSTLLRDVSPPVTPVKAEPVERGLPRQMDTMEMIMERKDRQKRRERRESASRSKDSRRVECPEITSPTTPQTTISTPHHYRYYSERVMEEASGSKTTPDPFVLSTAYMETPTRRTPRPHTVFKAPQTPSRFPKTPTSRQAFTHEPTSSRASSPMSSPARIVNLVSSPGPMRPISQLEEHPDDLPYTLPDGPYSREKPEYSYAAIIGQAILSSPEHRLALQDIYEWITTVYPYYQRGEQTWMNSVRHALSTMAVFRKVPRTRMEGKSLWAIFEDDLPCFAGGGFRKSLCADMAKPKNDPASKPGPKKRGTMEEAMSRNAKRRKTVARDFYGNPVPPLMSGPVMQPFYSQVHPGTHHQPYYGAYMTAPSLPAEVVFPPLPPSSNYHHLAAMKAASASVSSRSTSVSASSVAPSVSTSSYDDVPSSHEPSPAPSSSIASSVPELTPDEGSSSSPPAPDAPFDEPDVKMELLAEPLAEPTVLDPDEVFENWLANDPMDDAVAPHMTLLRGFDGKTSPERASKRSGKLPALPVPTSPTLERRSAAKQKAAAKNSATSLTTLVSQRASSSREMLRPSTPPARPRTPRKRPASRSPQSSPQRTPMSYSRSRSHRSPSPSSRDNNVLPVMPSPDLMRTPSRKRVSSGTGPGSGSGPGKTPPGFFTFSPFNPMTPTRRLFGDHISPFSTPQSARRLFNPHDPATLLDDELARLNSQNNTQGSPSGLYGKAGKGLLYESPGFPSPSQWDKFTW</sequence>
<feature type="region of interest" description="Disordered" evidence="3">
    <location>
        <begin position="47"/>
        <end position="92"/>
    </location>
</feature>
<dbReference type="PANTHER" id="PTHR11829:SF343">
    <property type="entry name" value="FORK-HEAD DOMAIN-CONTAINING PROTEIN"/>
    <property type="match status" value="1"/>
</dbReference>
<feature type="compositionally biased region" description="Polar residues" evidence="3">
    <location>
        <begin position="201"/>
        <end position="215"/>
    </location>
</feature>
<dbReference type="PANTHER" id="PTHR11829">
    <property type="entry name" value="FORKHEAD BOX PROTEIN"/>
    <property type="match status" value="1"/>
</dbReference>
<dbReference type="SMART" id="SM00339">
    <property type="entry name" value="FH"/>
    <property type="match status" value="1"/>
</dbReference>
<reference evidence="5" key="1">
    <citation type="journal article" date="2021" name="New Phytol.">
        <title>Evolutionary innovations through gain and loss of genes in the ectomycorrhizal Boletales.</title>
        <authorList>
            <person name="Wu G."/>
            <person name="Miyauchi S."/>
            <person name="Morin E."/>
            <person name="Kuo A."/>
            <person name="Drula E."/>
            <person name="Varga T."/>
            <person name="Kohler A."/>
            <person name="Feng B."/>
            <person name="Cao Y."/>
            <person name="Lipzen A."/>
            <person name="Daum C."/>
            <person name="Hundley H."/>
            <person name="Pangilinan J."/>
            <person name="Johnson J."/>
            <person name="Barry K."/>
            <person name="LaButti K."/>
            <person name="Ng V."/>
            <person name="Ahrendt S."/>
            <person name="Min B."/>
            <person name="Choi I.G."/>
            <person name="Park H."/>
            <person name="Plett J.M."/>
            <person name="Magnuson J."/>
            <person name="Spatafora J.W."/>
            <person name="Nagy L.G."/>
            <person name="Henrissat B."/>
            <person name="Grigoriev I.V."/>
            <person name="Yang Z.L."/>
            <person name="Xu J."/>
            <person name="Martin F.M."/>
        </authorList>
    </citation>
    <scope>NUCLEOTIDE SEQUENCE</scope>
    <source>
        <strain evidence="5">KKN 215</strain>
    </source>
</reference>
<dbReference type="SUPFAM" id="SSF46785">
    <property type="entry name" value="Winged helix' DNA-binding domain"/>
    <property type="match status" value="1"/>
</dbReference>
<dbReference type="GO" id="GO:0000981">
    <property type="term" value="F:DNA-binding transcription factor activity, RNA polymerase II-specific"/>
    <property type="evidence" value="ECO:0007669"/>
    <property type="project" value="TreeGrafter"/>
</dbReference>
<evidence type="ECO:0000256" key="2">
    <source>
        <dbReference type="PROSITE-ProRule" id="PRU00089"/>
    </source>
</evidence>
<feature type="region of interest" description="Disordered" evidence="3">
    <location>
        <begin position="476"/>
        <end position="535"/>
    </location>
</feature>
<dbReference type="InterPro" id="IPR036388">
    <property type="entry name" value="WH-like_DNA-bd_sf"/>
</dbReference>
<dbReference type="OrthoDB" id="5954824at2759"/>
<feature type="compositionally biased region" description="Low complexity" evidence="3">
    <location>
        <begin position="791"/>
        <end position="802"/>
    </location>
</feature>
<feature type="compositionally biased region" description="Polar residues" evidence="3">
    <location>
        <begin position="809"/>
        <end position="818"/>
    </location>
</feature>
<proteinExistence type="predicted"/>
<feature type="compositionally biased region" description="Basic and acidic residues" evidence="3">
    <location>
        <begin position="582"/>
        <end position="592"/>
    </location>
</feature>
<feature type="compositionally biased region" description="Polar residues" evidence="3">
    <location>
        <begin position="67"/>
        <end position="77"/>
    </location>
</feature>
<feature type="region of interest" description="Disordered" evidence="3">
    <location>
        <begin position="187"/>
        <end position="231"/>
    </location>
</feature>
<feature type="compositionally biased region" description="Low complexity" evidence="3">
    <location>
        <begin position="139"/>
        <end position="152"/>
    </location>
</feature>
<keyword evidence="2" id="KW-0539">Nucleus</keyword>
<dbReference type="InterPro" id="IPR001766">
    <property type="entry name" value="Fork_head_dom"/>
</dbReference>
<keyword evidence="1 2" id="KW-0238">DNA-binding</keyword>
<feature type="region of interest" description="Disordered" evidence="3">
    <location>
        <begin position="575"/>
        <end position="767"/>
    </location>
</feature>
<feature type="compositionally biased region" description="Low complexity" evidence="3">
    <location>
        <begin position="616"/>
        <end position="627"/>
    </location>
</feature>
<keyword evidence="6" id="KW-1185">Reference proteome</keyword>
<feature type="region of interest" description="Disordered" evidence="3">
    <location>
        <begin position="108"/>
        <end position="152"/>
    </location>
</feature>
<feature type="compositionally biased region" description="Polar residues" evidence="3">
    <location>
        <begin position="780"/>
        <end position="789"/>
    </location>
</feature>
<protein>
    <recommendedName>
        <fullName evidence="4">Fork-head domain-containing protein</fullName>
    </recommendedName>
</protein>
<feature type="compositionally biased region" description="Low complexity" evidence="3">
    <location>
        <begin position="661"/>
        <end position="689"/>
    </location>
</feature>
<dbReference type="PRINTS" id="PR00053">
    <property type="entry name" value="FORKHEAD"/>
</dbReference>
<feature type="DNA-binding region" description="Fork-head" evidence="2">
    <location>
        <begin position="271"/>
        <end position="360"/>
    </location>
</feature>
<evidence type="ECO:0000259" key="4">
    <source>
        <dbReference type="PROSITE" id="PS50039"/>
    </source>
</evidence>
<accession>A0A8K0UUZ7</accession>
<dbReference type="GO" id="GO:0000978">
    <property type="term" value="F:RNA polymerase II cis-regulatory region sequence-specific DNA binding"/>
    <property type="evidence" value="ECO:0007669"/>
    <property type="project" value="TreeGrafter"/>
</dbReference>